<reference evidence="2" key="1">
    <citation type="submission" date="2013-12" db="EMBL/GenBank/DDBJ databases">
        <authorList>
            <person name="Aslett M."/>
        </authorList>
    </citation>
    <scope>NUCLEOTIDE SEQUENCE [LARGE SCALE GENOMIC DNA]</scope>
    <source>
        <strain evidence="2">Lindley</strain>
    </source>
</reference>
<dbReference type="WBParaSite" id="GPLIN_000423800">
    <property type="protein sequence ID" value="GPLIN_000423800"/>
    <property type="gene ID" value="GPLIN_000423800"/>
</dbReference>
<organism evidence="2 3">
    <name type="scientific">Globodera pallida</name>
    <name type="common">Potato cyst nematode worm</name>
    <name type="synonym">Heterodera pallida</name>
    <dbReference type="NCBI Taxonomy" id="36090"/>
    <lineage>
        <taxon>Eukaryota</taxon>
        <taxon>Metazoa</taxon>
        <taxon>Ecdysozoa</taxon>
        <taxon>Nematoda</taxon>
        <taxon>Chromadorea</taxon>
        <taxon>Rhabditida</taxon>
        <taxon>Tylenchina</taxon>
        <taxon>Tylenchomorpha</taxon>
        <taxon>Tylenchoidea</taxon>
        <taxon>Heteroderidae</taxon>
        <taxon>Heteroderinae</taxon>
        <taxon>Globodera</taxon>
    </lineage>
</organism>
<accession>A0A183BUF2</accession>
<evidence type="ECO:0000256" key="1">
    <source>
        <dbReference type="SAM" id="MobiDB-lite"/>
    </source>
</evidence>
<feature type="compositionally biased region" description="Basic and acidic residues" evidence="1">
    <location>
        <begin position="144"/>
        <end position="163"/>
    </location>
</feature>
<name>A0A183BUF2_GLOPA</name>
<reference evidence="3" key="3">
    <citation type="submission" date="2016-06" db="UniProtKB">
        <authorList>
            <consortium name="WormBaseParasite"/>
        </authorList>
    </citation>
    <scope>IDENTIFICATION</scope>
</reference>
<evidence type="ECO:0000313" key="3">
    <source>
        <dbReference type="WBParaSite" id="GPLIN_000423800"/>
    </source>
</evidence>
<dbReference type="Proteomes" id="UP000050741">
    <property type="component" value="Unassembled WGS sequence"/>
</dbReference>
<feature type="region of interest" description="Disordered" evidence="1">
    <location>
        <begin position="143"/>
        <end position="180"/>
    </location>
</feature>
<protein>
    <submittedName>
        <fullName evidence="3">Uncharacterized protein</fullName>
    </submittedName>
</protein>
<keyword evidence="2" id="KW-1185">Reference proteome</keyword>
<dbReference type="AlphaFoldDB" id="A0A183BUF2"/>
<proteinExistence type="predicted"/>
<reference evidence="2" key="2">
    <citation type="submission" date="2014-05" db="EMBL/GenBank/DDBJ databases">
        <title>The genome and life-stage specific transcriptomes of Globodera pallida elucidate key aspects of plant parasitism by a cyst nematode.</title>
        <authorList>
            <person name="Cotton J.A."/>
            <person name="Lilley C.J."/>
            <person name="Jones L.M."/>
            <person name="Kikuchi T."/>
            <person name="Reid A.J."/>
            <person name="Thorpe P."/>
            <person name="Tsai I.J."/>
            <person name="Beasley H."/>
            <person name="Blok V."/>
            <person name="Cock P.J.A."/>
            <person name="Van den Akker S.E."/>
            <person name="Holroyd N."/>
            <person name="Hunt M."/>
            <person name="Mantelin S."/>
            <person name="Naghra H."/>
            <person name="Pain A."/>
            <person name="Palomares-Rius J.E."/>
            <person name="Zarowiecki M."/>
            <person name="Berriman M."/>
            <person name="Jones J.T."/>
            <person name="Urwin P.E."/>
        </authorList>
    </citation>
    <scope>NUCLEOTIDE SEQUENCE [LARGE SCALE GENOMIC DNA]</scope>
    <source>
        <strain evidence="2">Lindley</strain>
    </source>
</reference>
<sequence>MRTANLLQRLQKTPEVLKQFQQIIDDQLQAGSPTAKCVSSCGDSRWGEEPRAVTKKQHANICSIWHRQRPEAATTQPVNGTNGVFVPCDRLPTSSSNCCMPGGGATPKPSGPGTPINFPACRELNNSASWLDIPASCHPGAYGRKRESRSLDAPRAWPEEVKKVLRGPKGVAHGEGKTDH</sequence>
<evidence type="ECO:0000313" key="2">
    <source>
        <dbReference type="Proteomes" id="UP000050741"/>
    </source>
</evidence>